<dbReference type="PANTHER" id="PTHR30327:SF1">
    <property type="entry name" value="UPF0301 PROTEIN YQGE"/>
    <property type="match status" value="1"/>
</dbReference>
<organism evidence="4 5">
    <name type="scientific">Pseudooceanicola antarcticus</name>
    <dbReference type="NCBI Taxonomy" id="1247613"/>
    <lineage>
        <taxon>Bacteria</taxon>
        <taxon>Pseudomonadati</taxon>
        <taxon>Pseudomonadota</taxon>
        <taxon>Alphaproteobacteria</taxon>
        <taxon>Rhodobacterales</taxon>
        <taxon>Paracoccaceae</taxon>
        <taxon>Pseudooceanicola</taxon>
    </lineage>
</organism>
<dbReference type="EMBL" id="OBEA01000003">
    <property type="protein sequence ID" value="SNY50453.1"/>
    <property type="molecule type" value="Genomic_DNA"/>
</dbReference>
<dbReference type="EMBL" id="PGTD01000007">
    <property type="protein sequence ID" value="PJE31815.1"/>
    <property type="molecule type" value="Genomic_DNA"/>
</dbReference>
<sequence length="174" mass="18512">MPGLSDERFSHAVIVVCAHSAEGAMGIVVNKPADHVSMTTLFRQLSIPCSVPIRPNPVYAGGPVDMERGFVLHSPDYDAALSTLHVNPDFAMTASLDVLEDIAQGRGPNVSLLALGYCGWAPGQLEAEITDNGWLVGDMTQGLVFSTDDERKWDMAMAAQGIDPRSLSATSGRA</sequence>
<dbReference type="HAMAP" id="MF_00758">
    <property type="entry name" value="UPF0301"/>
    <property type="match status" value="1"/>
</dbReference>
<protein>
    <recommendedName>
        <fullName evidence="2">UPF0301 protein CVM39_01545</fullName>
    </recommendedName>
</protein>
<gene>
    <name evidence="3" type="ORF">CVM39_01545</name>
    <name evidence="4" type="ORF">SAMN06297129_1843</name>
</gene>
<dbReference type="Proteomes" id="UP000231655">
    <property type="component" value="Unassembled WGS sequence"/>
</dbReference>
<proteinExistence type="inferred from homology"/>
<dbReference type="InterPro" id="IPR003774">
    <property type="entry name" value="AlgH-like"/>
</dbReference>
<accession>A0A285IRI9</accession>
<evidence type="ECO:0000313" key="5">
    <source>
        <dbReference type="Proteomes" id="UP000231655"/>
    </source>
</evidence>
<name>A0A285IRI9_9RHOB</name>
<reference evidence="4 5" key="1">
    <citation type="submission" date="2017-09" db="EMBL/GenBank/DDBJ databases">
        <authorList>
            <person name="Ehlers B."/>
            <person name="Leendertz F.H."/>
        </authorList>
    </citation>
    <scope>NUCLEOTIDE SEQUENCE [LARGE SCALE GENOMIC DNA]</scope>
    <source>
        <strain evidence="4 5">CGMCC 1.12662</strain>
    </source>
</reference>
<dbReference type="PANTHER" id="PTHR30327">
    <property type="entry name" value="UNCHARACTERIZED PROTEIN YQGE"/>
    <property type="match status" value="1"/>
</dbReference>
<dbReference type="SUPFAM" id="SSF143456">
    <property type="entry name" value="VC0467-like"/>
    <property type="match status" value="1"/>
</dbReference>
<dbReference type="Gene3D" id="3.40.1740.10">
    <property type="entry name" value="VC0467-like"/>
    <property type="match status" value="1"/>
</dbReference>
<evidence type="ECO:0000313" key="3">
    <source>
        <dbReference type="EMBL" id="PJE31815.1"/>
    </source>
</evidence>
<evidence type="ECO:0000313" key="4">
    <source>
        <dbReference type="EMBL" id="SNY50453.1"/>
    </source>
</evidence>
<dbReference type="Proteomes" id="UP000231702">
    <property type="component" value="Unassembled WGS sequence"/>
</dbReference>
<dbReference type="Pfam" id="PF02622">
    <property type="entry name" value="DUF179"/>
    <property type="match status" value="1"/>
</dbReference>
<evidence type="ECO:0000256" key="2">
    <source>
        <dbReference type="HAMAP-Rule" id="MF_00758"/>
    </source>
</evidence>
<keyword evidence="6" id="KW-1185">Reference proteome</keyword>
<comment type="similarity">
    <text evidence="1 2">Belongs to the UPF0301 (AlgH) family.</text>
</comment>
<reference evidence="3 6" key="2">
    <citation type="journal article" date="2018" name="Int. J. Syst. Evol. Microbiol.">
        <title>Pseudooceanicola lipolyticus sp. nov., a marine alphaproteobacterium, reclassification of Oceanicola flagellatus as Pseudooceanicola flagellatus comb. nov. and emended description of the genus Pseudooceanicola.</title>
        <authorList>
            <person name="Huang M.-M."/>
            <person name="Guo L.-L."/>
            <person name="Wu Y.-H."/>
            <person name="Lai Q.-L."/>
            <person name="Shao Z.-Z."/>
            <person name="Wang C.-S."/>
            <person name="Wu M."/>
            <person name="Xu X.-W."/>
        </authorList>
    </citation>
    <scope>NUCLEOTIDE SEQUENCE [LARGE SCALE GENOMIC DNA]</scope>
    <source>
        <strain evidence="3 6">Ar-45</strain>
    </source>
</reference>
<dbReference type="GO" id="GO:0005829">
    <property type="term" value="C:cytosol"/>
    <property type="evidence" value="ECO:0007669"/>
    <property type="project" value="TreeGrafter"/>
</dbReference>
<evidence type="ECO:0000313" key="6">
    <source>
        <dbReference type="Proteomes" id="UP000231702"/>
    </source>
</evidence>
<dbReference type="AlphaFoldDB" id="A0A285IRI9"/>
<evidence type="ECO:0000256" key="1">
    <source>
        <dbReference type="ARBA" id="ARBA00009600"/>
    </source>
</evidence>